<keyword evidence="2" id="KW-1185">Reference proteome</keyword>
<feature type="non-terminal residue" evidence="1">
    <location>
        <position position="1"/>
    </location>
</feature>
<dbReference type="AlphaFoldDB" id="S7QHU9"/>
<feature type="non-terminal residue" evidence="1">
    <location>
        <position position="56"/>
    </location>
</feature>
<accession>S7QHU9</accession>
<dbReference type="RefSeq" id="XP_007861626.1">
    <property type="nucleotide sequence ID" value="XM_007863435.1"/>
</dbReference>
<dbReference type="eggNOG" id="ENOG502SW04">
    <property type="taxonomic scope" value="Eukaryota"/>
</dbReference>
<reference evidence="1 2" key="1">
    <citation type="journal article" date="2012" name="Science">
        <title>The Paleozoic origin of enzymatic lignin decomposition reconstructed from 31 fungal genomes.</title>
        <authorList>
            <person name="Floudas D."/>
            <person name="Binder M."/>
            <person name="Riley R."/>
            <person name="Barry K."/>
            <person name="Blanchette R.A."/>
            <person name="Henrissat B."/>
            <person name="Martinez A.T."/>
            <person name="Otillar R."/>
            <person name="Spatafora J.W."/>
            <person name="Yadav J.S."/>
            <person name="Aerts A."/>
            <person name="Benoit I."/>
            <person name="Boyd A."/>
            <person name="Carlson A."/>
            <person name="Copeland A."/>
            <person name="Coutinho P.M."/>
            <person name="de Vries R.P."/>
            <person name="Ferreira P."/>
            <person name="Findley K."/>
            <person name="Foster B."/>
            <person name="Gaskell J."/>
            <person name="Glotzer D."/>
            <person name="Gorecki P."/>
            <person name="Heitman J."/>
            <person name="Hesse C."/>
            <person name="Hori C."/>
            <person name="Igarashi K."/>
            <person name="Jurgens J.A."/>
            <person name="Kallen N."/>
            <person name="Kersten P."/>
            <person name="Kohler A."/>
            <person name="Kuees U."/>
            <person name="Kumar T.K.A."/>
            <person name="Kuo A."/>
            <person name="LaButti K."/>
            <person name="Larrondo L.F."/>
            <person name="Lindquist E."/>
            <person name="Ling A."/>
            <person name="Lombard V."/>
            <person name="Lucas S."/>
            <person name="Lundell T."/>
            <person name="Martin R."/>
            <person name="McLaughlin D.J."/>
            <person name="Morgenstern I."/>
            <person name="Morin E."/>
            <person name="Murat C."/>
            <person name="Nagy L.G."/>
            <person name="Nolan M."/>
            <person name="Ohm R.A."/>
            <person name="Patyshakuliyeva A."/>
            <person name="Rokas A."/>
            <person name="Ruiz-Duenas F.J."/>
            <person name="Sabat G."/>
            <person name="Salamov A."/>
            <person name="Samejima M."/>
            <person name="Schmutz J."/>
            <person name="Slot J.C."/>
            <person name="St John F."/>
            <person name="Stenlid J."/>
            <person name="Sun H."/>
            <person name="Sun S."/>
            <person name="Syed K."/>
            <person name="Tsang A."/>
            <person name="Wiebenga A."/>
            <person name="Young D."/>
            <person name="Pisabarro A."/>
            <person name="Eastwood D.C."/>
            <person name="Martin F."/>
            <person name="Cullen D."/>
            <person name="Grigoriev I.V."/>
            <person name="Hibbett D.S."/>
        </authorList>
    </citation>
    <scope>NUCLEOTIDE SEQUENCE [LARGE SCALE GENOMIC DNA]</scope>
    <source>
        <strain evidence="1 2">ATCC 11539</strain>
    </source>
</reference>
<dbReference type="OMA" id="HRPNIFL"/>
<evidence type="ECO:0000313" key="2">
    <source>
        <dbReference type="Proteomes" id="UP000030669"/>
    </source>
</evidence>
<dbReference type="KEGG" id="gtr:GLOTRDRAFT_20199"/>
<organism evidence="1 2">
    <name type="scientific">Gloeophyllum trabeum (strain ATCC 11539 / FP-39264 / Madison 617)</name>
    <name type="common">Brown rot fungus</name>
    <dbReference type="NCBI Taxonomy" id="670483"/>
    <lineage>
        <taxon>Eukaryota</taxon>
        <taxon>Fungi</taxon>
        <taxon>Dikarya</taxon>
        <taxon>Basidiomycota</taxon>
        <taxon>Agaricomycotina</taxon>
        <taxon>Agaricomycetes</taxon>
        <taxon>Gloeophyllales</taxon>
        <taxon>Gloeophyllaceae</taxon>
        <taxon>Gloeophyllum</taxon>
    </lineage>
</organism>
<sequence>ILTTHTYLAGVFPFTYLGIRAVGALHSTATLSAEGPCGLYGLRLMHSLNISLSCFG</sequence>
<dbReference type="HOGENOM" id="CLU_196399_0_0_1"/>
<name>S7QHU9_GLOTA</name>
<evidence type="ECO:0000313" key="1">
    <source>
        <dbReference type="EMBL" id="EPQ59361.1"/>
    </source>
</evidence>
<dbReference type="GeneID" id="19305000"/>
<proteinExistence type="predicted"/>
<dbReference type="OrthoDB" id="3251307at2759"/>
<dbReference type="Proteomes" id="UP000030669">
    <property type="component" value="Unassembled WGS sequence"/>
</dbReference>
<gene>
    <name evidence="1" type="ORF">GLOTRDRAFT_20199</name>
</gene>
<protein>
    <submittedName>
        <fullName evidence="1">Uncharacterized protein</fullName>
    </submittedName>
</protein>
<dbReference type="EMBL" id="KB469297">
    <property type="protein sequence ID" value="EPQ59361.1"/>
    <property type="molecule type" value="Genomic_DNA"/>
</dbReference>